<reference evidence="2" key="2">
    <citation type="submission" date="2022-01" db="EMBL/GenBank/DDBJ databases">
        <authorList>
            <person name="Yamashiro T."/>
            <person name="Shiraishi A."/>
            <person name="Satake H."/>
            <person name="Nakayama K."/>
        </authorList>
    </citation>
    <scope>NUCLEOTIDE SEQUENCE</scope>
</reference>
<reference evidence="2" key="1">
    <citation type="journal article" date="2022" name="Int. J. Mol. Sci.">
        <title>Draft Genome of Tanacetum Coccineum: Genomic Comparison of Closely Related Tanacetum-Family Plants.</title>
        <authorList>
            <person name="Yamashiro T."/>
            <person name="Shiraishi A."/>
            <person name="Nakayama K."/>
            <person name="Satake H."/>
        </authorList>
    </citation>
    <scope>NUCLEOTIDE SEQUENCE</scope>
</reference>
<dbReference type="EMBL" id="BQNB010018412">
    <property type="protein sequence ID" value="GJT74115.1"/>
    <property type="molecule type" value="Genomic_DNA"/>
</dbReference>
<evidence type="ECO:0000313" key="3">
    <source>
        <dbReference type="Proteomes" id="UP001151760"/>
    </source>
</evidence>
<comment type="caution">
    <text evidence="2">The sequence shown here is derived from an EMBL/GenBank/DDBJ whole genome shotgun (WGS) entry which is preliminary data.</text>
</comment>
<evidence type="ECO:0000256" key="1">
    <source>
        <dbReference type="SAM" id="Phobius"/>
    </source>
</evidence>
<keyword evidence="1" id="KW-1133">Transmembrane helix</keyword>
<protein>
    <submittedName>
        <fullName evidence="2">Uncharacterized protein</fullName>
    </submittedName>
</protein>
<gene>
    <name evidence="2" type="ORF">Tco_1040840</name>
</gene>
<sequence>MNVPGCKWRLRWSDDGERDVEVEIWRRDGVRGFEMRVGESELVDRVHRLWGGLLVLAGKIPTKNFPAVGATSSGGAEGCGPVRRIIHEEREIFKKCGVYVRDGNEVKYAFHILIANELTGDCQRGIPCVRRDRKKVFSRVLSFYGLTMVDLRLEGYPSMMMGFLNNIEGIGPLIRLWMWVGVGISMAAFIFLSYVGLIDLGFFRLLTVDYDGVDRAMDVG</sequence>
<accession>A0ABQ5GFX7</accession>
<keyword evidence="3" id="KW-1185">Reference proteome</keyword>
<keyword evidence="1" id="KW-0812">Transmembrane</keyword>
<evidence type="ECO:0000313" key="2">
    <source>
        <dbReference type="EMBL" id="GJT74115.1"/>
    </source>
</evidence>
<proteinExistence type="predicted"/>
<keyword evidence="1" id="KW-0472">Membrane</keyword>
<dbReference type="Proteomes" id="UP001151760">
    <property type="component" value="Unassembled WGS sequence"/>
</dbReference>
<name>A0ABQ5GFX7_9ASTR</name>
<organism evidence="2 3">
    <name type="scientific">Tanacetum coccineum</name>
    <dbReference type="NCBI Taxonomy" id="301880"/>
    <lineage>
        <taxon>Eukaryota</taxon>
        <taxon>Viridiplantae</taxon>
        <taxon>Streptophyta</taxon>
        <taxon>Embryophyta</taxon>
        <taxon>Tracheophyta</taxon>
        <taxon>Spermatophyta</taxon>
        <taxon>Magnoliopsida</taxon>
        <taxon>eudicotyledons</taxon>
        <taxon>Gunneridae</taxon>
        <taxon>Pentapetalae</taxon>
        <taxon>asterids</taxon>
        <taxon>campanulids</taxon>
        <taxon>Asterales</taxon>
        <taxon>Asteraceae</taxon>
        <taxon>Asteroideae</taxon>
        <taxon>Anthemideae</taxon>
        <taxon>Anthemidinae</taxon>
        <taxon>Tanacetum</taxon>
    </lineage>
</organism>
<feature type="transmembrane region" description="Helical" evidence="1">
    <location>
        <begin position="176"/>
        <end position="197"/>
    </location>
</feature>